<sequence>MAKHNPTTMDDDLITQITSTQPSFTLHSPAMDFIENRMQQYHPAFDARRVQFDPAEGLFRPRFQNSLGAVISQQATSAMLDVTHLPSATQRSVRPMMKSVSDMAFWKAVLPNSMELLRGETSPCVIKHPEWGIRHLTTWPDVEGKLDSARQKYEFHQGHAHVGKFRRNLRSILNNQTSTMHQVVRLVPEIDFSKPIVGAIKVVLDAYRQVSQTREDVATQFEDLPEAFEKIDFYLQAYPKDENILAASNGLVCAILKAIEYSIAFYTSHQAKRAGMALISGPEYQKALYQSLEDVKSRCSSLESQTKMSLAHRVSSDNGQIMQQNDSIMRDTALLQIVLGSIHRDVQMNNAGMAFFANLFNGVLPLLNDLAKERQLRSPLLRTPSPLPQLIEEQQFWLPRDILVRLRITNIDEEDLRHVAESTELVLHEDRGRAQHILGTSQFRNWMASNHSAKLLIHGDFRSSMDISPLSVICTLLTHTFRGYGNGFIGLVFFCGRHMAWNQYRGGLAMVRSLIAQIIRQFHFQHVKPGPGVFLEDIESDDVSILCDIFSFLIRQLPPKMVVFCLVDGICLYETEEYLHGMDAVVLSLVRLVEEGGYGGRPTIKLLITSPQPTVEVRQVFDQDPESLLHMHELPVSGDGMSSASLQEQLAQGFF</sequence>
<name>A0AAI9ZTF6_9PEZI</name>
<proteinExistence type="predicted"/>
<dbReference type="EMBL" id="JAHMHQ010000008">
    <property type="protein sequence ID" value="KAK1637798.1"/>
    <property type="molecule type" value="Genomic_DNA"/>
</dbReference>
<evidence type="ECO:0000313" key="1">
    <source>
        <dbReference type="EMBL" id="KAK1637798.1"/>
    </source>
</evidence>
<accession>A0AAI9ZTF6</accession>
<dbReference type="PANTHER" id="PTHR40619">
    <property type="entry name" value="FUNGAL STAND N-TERMINAL GOODBYE DOMAIN-CONTAINING PROTEIN"/>
    <property type="match status" value="1"/>
</dbReference>
<dbReference type="AlphaFoldDB" id="A0AAI9ZTF6"/>
<reference evidence="1" key="1">
    <citation type="submission" date="2021-06" db="EMBL/GenBank/DDBJ databases">
        <title>Comparative genomics, transcriptomics and evolutionary studies reveal genomic signatures of adaptation to plant cell wall in hemibiotrophic fungi.</title>
        <authorList>
            <consortium name="DOE Joint Genome Institute"/>
            <person name="Baroncelli R."/>
            <person name="Diaz J.F."/>
            <person name="Benocci T."/>
            <person name="Peng M."/>
            <person name="Battaglia E."/>
            <person name="Haridas S."/>
            <person name="Andreopoulos W."/>
            <person name="Labutti K."/>
            <person name="Pangilinan J."/>
            <person name="Floch G.L."/>
            <person name="Makela M.R."/>
            <person name="Henrissat B."/>
            <person name="Grigoriev I.V."/>
            <person name="Crouch J.A."/>
            <person name="De Vries R.P."/>
            <person name="Sukno S.A."/>
            <person name="Thon M.R."/>
        </authorList>
    </citation>
    <scope>NUCLEOTIDE SEQUENCE</scope>
    <source>
        <strain evidence="1">CBS 102054</strain>
    </source>
</reference>
<comment type="caution">
    <text evidence="1">The sequence shown here is derived from an EMBL/GenBank/DDBJ whole genome shotgun (WGS) entry which is preliminary data.</text>
</comment>
<dbReference type="GeneID" id="85470996"/>
<evidence type="ECO:0000313" key="2">
    <source>
        <dbReference type="Proteomes" id="UP001243989"/>
    </source>
</evidence>
<dbReference type="Proteomes" id="UP001243989">
    <property type="component" value="Unassembled WGS sequence"/>
</dbReference>
<organism evidence="1 2">
    <name type="scientific">Colletotrichum phormii</name>
    <dbReference type="NCBI Taxonomy" id="359342"/>
    <lineage>
        <taxon>Eukaryota</taxon>
        <taxon>Fungi</taxon>
        <taxon>Dikarya</taxon>
        <taxon>Ascomycota</taxon>
        <taxon>Pezizomycotina</taxon>
        <taxon>Sordariomycetes</taxon>
        <taxon>Hypocreomycetidae</taxon>
        <taxon>Glomerellales</taxon>
        <taxon>Glomerellaceae</taxon>
        <taxon>Colletotrichum</taxon>
        <taxon>Colletotrichum acutatum species complex</taxon>
    </lineage>
</organism>
<dbReference type="RefSeq" id="XP_060446405.1">
    <property type="nucleotide sequence ID" value="XM_060586134.1"/>
</dbReference>
<keyword evidence="2" id="KW-1185">Reference proteome</keyword>
<gene>
    <name evidence="1" type="ORF">BDP81DRAFT_347230</name>
</gene>
<dbReference type="PANTHER" id="PTHR40619:SF3">
    <property type="entry name" value="FUNGAL STAND N-TERMINAL GOODBYE DOMAIN-CONTAINING PROTEIN"/>
    <property type="match status" value="1"/>
</dbReference>
<protein>
    <submittedName>
        <fullName evidence="1">Uncharacterized protein</fullName>
    </submittedName>
</protein>